<dbReference type="RefSeq" id="WP_238713109.1">
    <property type="nucleotide sequence ID" value="NZ_JAEPBH010000011.1"/>
</dbReference>
<accession>A0A8K0V3D2</accession>
<dbReference type="EMBL" id="JAEPBH010000011">
    <property type="protein sequence ID" value="MBK4714876.1"/>
    <property type="molecule type" value="Genomic_DNA"/>
</dbReference>
<keyword evidence="2" id="KW-1185">Reference proteome</keyword>
<name>A0A8K0V3D2_9ENTR</name>
<sequence length="62" mass="6575">MDRRSGRPGPVNPQSAGRMAAVESGLRSLPARVITNFPTAYPIRCGCVGYDITLDQAAATHC</sequence>
<comment type="caution">
    <text evidence="1">The sequence shown here is derived from an EMBL/GenBank/DDBJ whole genome shotgun (WGS) entry which is preliminary data.</text>
</comment>
<evidence type="ECO:0000313" key="1">
    <source>
        <dbReference type="EMBL" id="MBK4714876.1"/>
    </source>
</evidence>
<dbReference type="Proteomes" id="UP000659047">
    <property type="component" value="Unassembled WGS sequence"/>
</dbReference>
<evidence type="ECO:0000313" key="2">
    <source>
        <dbReference type="Proteomes" id="UP000659047"/>
    </source>
</evidence>
<dbReference type="AlphaFoldDB" id="A0A8K0V3D2"/>
<protein>
    <submittedName>
        <fullName evidence="1">Uncharacterized protein</fullName>
    </submittedName>
</protein>
<proteinExistence type="predicted"/>
<reference evidence="1" key="1">
    <citation type="submission" date="2021-01" db="EMBL/GenBank/DDBJ databases">
        <title>Intestinitalea alba gen. nov., sp. nov., a novel genus of the family Enterobacteriaceae, isolated from the gut of the plastic-eating mealworm Tenebrio molitor L.</title>
        <authorList>
            <person name="Yang Y."/>
        </authorList>
    </citation>
    <scope>NUCLEOTIDE SEQUENCE</scope>
    <source>
        <strain evidence="1">BIT-L3</strain>
    </source>
</reference>
<organism evidence="1 2">
    <name type="scientific">Tenebrionibacter intestinalis</name>
    <dbReference type="NCBI Taxonomy" id="2799638"/>
    <lineage>
        <taxon>Bacteria</taxon>
        <taxon>Pseudomonadati</taxon>
        <taxon>Pseudomonadota</taxon>
        <taxon>Gammaproteobacteria</taxon>
        <taxon>Enterobacterales</taxon>
        <taxon>Enterobacteriaceae</taxon>
        <taxon>Tenebrionibacter/Tenebrionicola group</taxon>
        <taxon>Tenebrionibacter</taxon>
    </lineage>
</organism>
<gene>
    <name evidence="1" type="ORF">JJB97_05925</name>
</gene>